<dbReference type="AlphaFoldDB" id="A0A178ZEY7"/>
<dbReference type="InterPro" id="IPR018466">
    <property type="entry name" value="Kre9/Knh1-like_N"/>
</dbReference>
<proteinExistence type="predicted"/>
<dbReference type="Pfam" id="PF10342">
    <property type="entry name" value="Kre9_KNH"/>
    <property type="match status" value="1"/>
</dbReference>
<feature type="compositionally biased region" description="Polar residues" evidence="2">
    <location>
        <begin position="256"/>
        <end position="265"/>
    </location>
</feature>
<keyword evidence="3" id="KW-0472">Membrane</keyword>
<dbReference type="Proteomes" id="UP000078343">
    <property type="component" value="Unassembled WGS sequence"/>
</dbReference>
<dbReference type="STRING" id="1367422.A0A178ZEY7"/>
<feature type="region of interest" description="Disordered" evidence="2">
    <location>
        <begin position="256"/>
        <end position="302"/>
    </location>
</feature>
<accession>A0A178ZEY7</accession>
<organism evidence="5 6">
    <name type="scientific">Fonsecaea erecta</name>
    <dbReference type="NCBI Taxonomy" id="1367422"/>
    <lineage>
        <taxon>Eukaryota</taxon>
        <taxon>Fungi</taxon>
        <taxon>Dikarya</taxon>
        <taxon>Ascomycota</taxon>
        <taxon>Pezizomycotina</taxon>
        <taxon>Eurotiomycetes</taxon>
        <taxon>Chaetothyriomycetidae</taxon>
        <taxon>Chaetothyriales</taxon>
        <taxon>Herpotrichiellaceae</taxon>
        <taxon>Fonsecaea</taxon>
    </lineage>
</organism>
<evidence type="ECO:0000313" key="6">
    <source>
        <dbReference type="Proteomes" id="UP000078343"/>
    </source>
</evidence>
<evidence type="ECO:0000256" key="3">
    <source>
        <dbReference type="SAM" id="Phobius"/>
    </source>
</evidence>
<protein>
    <recommendedName>
        <fullName evidence="4">Yeast cell wall synthesis Kre9/Knh1-like N-terminal domain-containing protein</fullName>
    </recommendedName>
</protein>
<dbReference type="OrthoDB" id="4161289at2759"/>
<feature type="domain" description="Yeast cell wall synthesis Kre9/Knh1-like N-terminal" evidence="4">
    <location>
        <begin position="114"/>
        <end position="190"/>
    </location>
</feature>
<keyword evidence="3" id="KW-1133">Transmembrane helix</keyword>
<evidence type="ECO:0000256" key="2">
    <source>
        <dbReference type="SAM" id="MobiDB-lite"/>
    </source>
</evidence>
<keyword evidence="3" id="KW-0812">Transmembrane</keyword>
<gene>
    <name evidence="5" type="ORF">AYL99_07292</name>
</gene>
<keyword evidence="1" id="KW-0732">Signal</keyword>
<feature type="transmembrane region" description="Helical" evidence="3">
    <location>
        <begin position="14"/>
        <end position="34"/>
    </location>
</feature>
<dbReference type="GeneID" id="30011460"/>
<keyword evidence="6" id="KW-1185">Reference proteome</keyword>
<dbReference type="RefSeq" id="XP_018691569.1">
    <property type="nucleotide sequence ID" value="XM_018838801.1"/>
</dbReference>
<evidence type="ECO:0000313" key="5">
    <source>
        <dbReference type="EMBL" id="OAP58202.1"/>
    </source>
</evidence>
<dbReference type="EMBL" id="LVYI01000006">
    <property type="protein sequence ID" value="OAP58202.1"/>
    <property type="molecule type" value="Genomic_DNA"/>
</dbReference>
<name>A0A178ZEY7_9EURO</name>
<feature type="compositionally biased region" description="Low complexity" evidence="2">
    <location>
        <begin position="266"/>
        <end position="284"/>
    </location>
</feature>
<comment type="caution">
    <text evidence="5">The sequence shown here is derived from an EMBL/GenBank/DDBJ whole genome shotgun (WGS) entry which is preliminary data.</text>
</comment>
<reference evidence="5 6" key="1">
    <citation type="submission" date="2016-04" db="EMBL/GenBank/DDBJ databases">
        <title>Draft genome of Fonsecaea erecta CBS 125763.</title>
        <authorList>
            <person name="Weiss V.A."/>
            <person name="Vicente V.A."/>
            <person name="Raittz R.T."/>
            <person name="Moreno L.F."/>
            <person name="De Souza E.M."/>
            <person name="Pedrosa F.O."/>
            <person name="Steffens M.B."/>
            <person name="Faoro H."/>
            <person name="Tadra-Sfeir M.Z."/>
            <person name="Najafzadeh M.J."/>
            <person name="Felipe M.S."/>
            <person name="Teixeira M."/>
            <person name="Sun J."/>
            <person name="Xi L."/>
            <person name="Gomes R."/>
            <person name="De Azevedo C.M."/>
            <person name="Salgado C.G."/>
            <person name="Da Silva M.B."/>
            <person name="Nascimento M.F."/>
            <person name="Queiroz-Telles F."/>
            <person name="Attili D.S."/>
            <person name="Gorbushina A."/>
        </authorList>
    </citation>
    <scope>NUCLEOTIDE SEQUENCE [LARGE SCALE GENOMIC DNA]</scope>
    <source>
        <strain evidence="5 6">CBS 125763</strain>
    </source>
</reference>
<sequence length="324" mass="33280">MTPAFPFCFHPRTLLLAFFVDSSTLLVVLSLFAASGHRQVRPFFTNSLVLTSFCQYLRSKQYPTQYTVRTFWTAIKFADRNCGRPSIPPMRSSFCSVACLATLFSSSLALEFTSPSSDSQIDPSKSVVISWSVSYTDPSTIDLKLSNSDLGTDLTIATGVVSYTGSYTVPAGTIQGSGSGYEIVAVGNGDNLAQITGLTFGSKGGNGPVTLVTTATVIPTPAASTTSGGHDGTDSNVPTATINSVGVITLSGTVTGSKATTSATNSRTESSFATSTTSRASSESNGAVAPSAGSTNTANGQKRRGGELVLGAAGLLAGVVALLA</sequence>
<evidence type="ECO:0000256" key="1">
    <source>
        <dbReference type="ARBA" id="ARBA00022729"/>
    </source>
</evidence>
<evidence type="ECO:0000259" key="4">
    <source>
        <dbReference type="Pfam" id="PF10342"/>
    </source>
</evidence>